<dbReference type="PROSITE" id="PS51176">
    <property type="entry name" value="PDH_ADH"/>
    <property type="match status" value="1"/>
</dbReference>
<evidence type="ECO:0000259" key="2">
    <source>
        <dbReference type="PROSITE" id="PS51176"/>
    </source>
</evidence>
<dbReference type="Proteomes" id="UP000199306">
    <property type="component" value="Unassembled WGS sequence"/>
</dbReference>
<dbReference type="GO" id="GO:0008977">
    <property type="term" value="F:prephenate dehydrogenase (NAD+) activity"/>
    <property type="evidence" value="ECO:0007669"/>
    <property type="project" value="InterPro"/>
</dbReference>
<dbReference type="FunFam" id="3.40.50.720:FF:000208">
    <property type="entry name" value="Prephenate dehydrogenase"/>
    <property type="match status" value="1"/>
</dbReference>
<dbReference type="Gene3D" id="3.40.50.720">
    <property type="entry name" value="NAD(P)-binding Rossmann-like Domain"/>
    <property type="match status" value="1"/>
</dbReference>
<dbReference type="NCBIfam" id="NF006307">
    <property type="entry name" value="PRK08507.1"/>
    <property type="match status" value="1"/>
</dbReference>
<evidence type="ECO:0000313" key="4">
    <source>
        <dbReference type="Proteomes" id="UP000199306"/>
    </source>
</evidence>
<protein>
    <submittedName>
        <fullName evidence="3">Prephenate dehydrogenase</fullName>
    </submittedName>
</protein>
<keyword evidence="1" id="KW-0560">Oxidoreductase</keyword>
<dbReference type="InterPro" id="IPR050812">
    <property type="entry name" value="Preph/Arog_dehydrog"/>
</dbReference>
<dbReference type="PANTHER" id="PTHR21363:SF0">
    <property type="entry name" value="PREPHENATE DEHYDROGENASE [NADP(+)]"/>
    <property type="match status" value="1"/>
</dbReference>
<feature type="domain" description="Prephenate/arogenate dehydrogenase" evidence="2">
    <location>
        <begin position="1"/>
        <end position="282"/>
    </location>
</feature>
<accession>A0A1I5NQL5</accession>
<dbReference type="RefSeq" id="WP_092012178.1">
    <property type="nucleotide sequence ID" value="NZ_FOXH01000002.1"/>
</dbReference>
<dbReference type="SUPFAM" id="SSF51735">
    <property type="entry name" value="NAD(P)-binding Rossmann-fold domains"/>
    <property type="match status" value="1"/>
</dbReference>
<sequence>MTITVVGLGLIGGSMALSLKENGFADTVIGVDNSTAHVIKALELKLVDKVALLNDAVKESDIIILATPVDSLATLLPAILDTLTENQVIIEVGSTKVPVINAVKNHPKRANFVATHPMAGTEFSGPEAAIHHLFDNKVCVLCDIEDSRPEAVATIQNMYESGLKMRLKYLDSASHDVHTAYISHISHICSFALASTVLAKERDEDSIFDLASSGFESTVRLAKSSPETWIPIFRQNQDNIIDVLDEYINTLLKFKGLMLSEGYDKFKQYLTEANDIKRILNK</sequence>
<dbReference type="OrthoDB" id="9802008at2"/>
<dbReference type="PANTHER" id="PTHR21363">
    <property type="entry name" value="PREPHENATE DEHYDROGENASE"/>
    <property type="match status" value="1"/>
</dbReference>
<dbReference type="InterPro" id="IPR046825">
    <property type="entry name" value="PDH_C"/>
</dbReference>
<dbReference type="InterPro" id="IPR003099">
    <property type="entry name" value="Prephen_DH"/>
</dbReference>
<dbReference type="InterPro" id="IPR008927">
    <property type="entry name" value="6-PGluconate_DH-like_C_sf"/>
</dbReference>
<dbReference type="AlphaFoldDB" id="A0A1I5NQL5"/>
<dbReference type="Pfam" id="PF20463">
    <property type="entry name" value="PDH_C"/>
    <property type="match status" value="1"/>
</dbReference>
<dbReference type="InterPro" id="IPR036291">
    <property type="entry name" value="NAD(P)-bd_dom_sf"/>
</dbReference>
<dbReference type="EMBL" id="FOXH01000002">
    <property type="protein sequence ID" value="SFP23531.1"/>
    <property type="molecule type" value="Genomic_DNA"/>
</dbReference>
<name>A0A1I5NQL5_9BACT</name>
<gene>
    <name evidence="3" type="ORF">SAMN04515674_10246</name>
</gene>
<dbReference type="GO" id="GO:0070403">
    <property type="term" value="F:NAD+ binding"/>
    <property type="evidence" value="ECO:0007669"/>
    <property type="project" value="InterPro"/>
</dbReference>
<proteinExistence type="predicted"/>
<evidence type="ECO:0000313" key="3">
    <source>
        <dbReference type="EMBL" id="SFP23531.1"/>
    </source>
</evidence>
<dbReference type="InterPro" id="IPR046826">
    <property type="entry name" value="PDH_N"/>
</dbReference>
<dbReference type="GO" id="GO:0004665">
    <property type="term" value="F:prephenate dehydrogenase (NADP+) activity"/>
    <property type="evidence" value="ECO:0007669"/>
    <property type="project" value="InterPro"/>
</dbReference>
<dbReference type="SUPFAM" id="SSF48179">
    <property type="entry name" value="6-phosphogluconate dehydrogenase C-terminal domain-like"/>
    <property type="match status" value="1"/>
</dbReference>
<organism evidence="3 4">
    <name type="scientific">Pseudarcicella hirudinis</name>
    <dbReference type="NCBI Taxonomy" id="1079859"/>
    <lineage>
        <taxon>Bacteria</taxon>
        <taxon>Pseudomonadati</taxon>
        <taxon>Bacteroidota</taxon>
        <taxon>Cytophagia</taxon>
        <taxon>Cytophagales</taxon>
        <taxon>Flectobacillaceae</taxon>
        <taxon>Pseudarcicella</taxon>
    </lineage>
</organism>
<evidence type="ECO:0000256" key="1">
    <source>
        <dbReference type="ARBA" id="ARBA00023002"/>
    </source>
</evidence>
<dbReference type="Pfam" id="PF02153">
    <property type="entry name" value="PDH_N"/>
    <property type="match status" value="1"/>
</dbReference>
<keyword evidence="4" id="KW-1185">Reference proteome</keyword>
<reference evidence="3 4" key="1">
    <citation type="submission" date="2016-10" db="EMBL/GenBank/DDBJ databases">
        <authorList>
            <person name="de Groot N.N."/>
        </authorList>
    </citation>
    <scope>NUCLEOTIDE SEQUENCE [LARGE SCALE GENOMIC DNA]</scope>
    <source>
        <strain evidence="4">E92,LMG 26720,CCM 7988</strain>
    </source>
</reference>
<dbReference type="STRING" id="1079859.SAMN04515674_10246"/>
<dbReference type="GO" id="GO:0006571">
    <property type="term" value="P:tyrosine biosynthetic process"/>
    <property type="evidence" value="ECO:0007669"/>
    <property type="project" value="InterPro"/>
</dbReference>
<dbReference type="Gene3D" id="1.10.3660.10">
    <property type="entry name" value="6-phosphogluconate dehydrogenase C-terminal like domain"/>
    <property type="match status" value="1"/>
</dbReference>